<dbReference type="GeneID" id="42800004"/>
<evidence type="ECO:0000313" key="5">
    <source>
        <dbReference type="EMBL" id="MBB5252955.1"/>
    </source>
</evidence>
<dbReference type="OrthoDB" id="26305at2157"/>
<protein>
    <submittedName>
        <fullName evidence="5">UPF0148 protein</fullName>
    </submittedName>
</protein>
<keyword evidence="1 3" id="KW-0479">Metal-binding</keyword>
<sequence>MSKEDTGVKKAAELLRQGATMLDIACPKCHMPLFKLKNGDIVCPNHGKVIVVKDEEEEKKITLSISLDVLEEVLFKSMNNVVEKIKADPMDGEALLQIIRYLDAIERIRKIKNISPENK</sequence>
<dbReference type="RefSeq" id="WP_156013702.1">
    <property type="nucleotide sequence ID" value="NZ_CP045484.1"/>
</dbReference>
<proteinExistence type="predicted"/>
<evidence type="ECO:0000256" key="2">
    <source>
        <dbReference type="ARBA" id="ARBA00023004"/>
    </source>
</evidence>
<dbReference type="EMBL" id="JACHFY010000002">
    <property type="protein sequence ID" value="MBB5252955.1"/>
    <property type="molecule type" value="Genomic_DNA"/>
</dbReference>
<reference evidence="5 8" key="2">
    <citation type="submission" date="2020-08" db="EMBL/GenBank/DDBJ databases">
        <title>Genomic Encyclopedia of Type Strains, Phase IV (KMG-IV): sequencing the most valuable type-strain genomes for metagenomic binning, comparative biology and taxonomic classification.</title>
        <authorList>
            <person name="Goeker M."/>
        </authorList>
    </citation>
    <scope>NUCLEOTIDE SEQUENCE [LARGE SCALE GENOMIC DNA]</scope>
    <source>
        <strain evidence="5 8">DSM 12421</strain>
    </source>
</reference>
<reference evidence="6 7" key="1">
    <citation type="submission" date="2019-10" db="EMBL/GenBank/DDBJ databases">
        <title>Genome Sequences from Six Type Strain Members of the Archaeal Family Sulfolobaceae: Acidianus ambivalens, Acidianus infernus, Metallosphaera prunae, Stygiolobus azoricus, Sulfolobus metallicus, and Sulfurisphaera ohwakuensis.</title>
        <authorList>
            <person name="Counts J.A."/>
            <person name="Kelly R.M."/>
        </authorList>
    </citation>
    <scope>NUCLEOTIDE SEQUENCE [LARGE SCALE GENOMIC DNA]</scope>
    <source>
        <strain evidence="6 7">TA-1</strain>
    </source>
</reference>
<dbReference type="NCBIfam" id="NF001647">
    <property type="entry name" value="PRK00420.1-4"/>
    <property type="match status" value="1"/>
</dbReference>
<evidence type="ECO:0000313" key="8">
    <source>
        <dbReference type="Proteomes" id="UP000582213"/>
    </source>
</evidence>
<dbReference type="GO" id="GO:0009055">
    <property type="term" value="F:electron transfer activity"/>
    <property type="evidence" value="ECO:0007669"/>
    <property type="project" value="InterPro"/>
</dbReference>
<keyword evidence="2 3" id="KW-0408">Iron</keyword>
<dbReference type="Proteomes" id="UP000427373">
    <property type="component" value="Chromosome"/>
</dbReference>
<dbReference type="GO" id="GO:0046872">
    <property type="term" value="F:metal ion binding"/>
    <property type="evidence" value="ECO:0007669"/>
    <property type="project" value="UniProtKB-KW"/>
</dbReference>
<evidence type="ECO:0000313" key="7">
    <source>
        <dbReference type="Proteomes" id="UP000427373"/>
    </source>
</evidence>
<keyword evidence="7" id="KW-1185">Reference proteome</keyword>
<feature type="domain" description="Cytochrome c" evidence="4">
    <location>
        <begin position="13"/>
        <end position="106"/>
    </location>
</feature>
<dbReference type="PROSITE" id="PS51007">
    <property type="entry name" value="CYTC"/>
    <property type="match status" value="1"/>
</dbReference>
<keyword evidence="3" id="KW-0349">Heme</keyword>
<evidence type="ECO:0000256" key="3">
    <source>
        <dbReference type="PROSITE-ProRule" id="PRU00433"/>
    </source>
</evidence>
<evidence type="ECO:0000256" key="1">
    <source>
        <dbReference type="ARBA" id="ARBA00022723"/>
    </source>
</evidence>
<dbReference type="GO" id="GO:0020037">
    <property type="term" value="F:heme binding"/>
    <property type="evidence" value="ECO:0007669"/>
    <property type="project" value="InterPro"/>
</dbReference>
<evidence type="ECO:0000313" key="6">
    <source>
        <dbReference type="EMBL" id="QGR16116.1"/>
    </source>
</evidence>
<dbReference type="EMBL" id="CP045484">
    <property type="protein sequence ID" value="QGR16116.1"/>
    <property type="molecule type" value="Genomic_DNA"/>
</dbReference>
<dbReference type="NCBIfam" id="NF001644">
    <property type="entry name" value="PRK00420.1-1"/>
    <property type="match status" value="1"/>
</dbReference>
<dbReference type="Pfam" id="PF06677">
    <property type="entry name" value="Auto_anti-p27"/>
    <property type="match status" value="1"/>
</dbReference>
<accession>A0A650CED2</accession>
<dbReference type="InterPro" id="IPR009563">
    <property type="entry name" value="SSSCA1"/>
</dbReference>
<organism evidence="6 7">
    <name type="scientific">Sulfurisphaera ohwakuensis</name>
    <dbReference type="NCBI Taxonomy" id="69656"/>
    <lineage>
        <taxon>Archaea</taxon>
        <taxon>Thermoproteota</taxon>
        <taxon>Thermoprotei</taxon>
        <taxon>Sulfolobales</taxon>
        <taxon>Sulfolobaceae</taxon>
        <taxon>Sulfurisphaera</taxon>
    </lineage>
</organism>
<dbReference type="KEGG" id="soh:D1869_02115"/>
<dbReference type="InterPro" id="IPR009056">
    <property type="entry name" value="Cyt_c-like_dom"/>
</dbReference>
<dbReference type="Proteomes" id="UP000582213">
    <property type="component" value="Unassembled WGS sequence"/>
</dbReference>
<gene>
    <name evidence="6" type="ORF">D1869_02115</name>
    <name evidence="5" type="ORF">HNQ62_000688</name>
</gene>
<dbReference type="AlphaFoldDB" id="A0A650CED2"/>
<evidence type="ECO:0000259" key="4">
    <source>
        <dbReference type="PROSITE" id="PS51007"/>
    </source>
</evidence>
<name>A0A650CED2_SULOH</name>